<feature type="region of interest" description="Disordered" evidence="1">
    <location>
        <begin position="443"/>
        <end position="495"/>
    </location>
</feature>
<name>A0ABN9VQE2_9DINO</name>
<dbReference type="SUPFAM" id="SSF52540">
    <property type="entry name" value="P-loop containing nucleoside triphosphate hydrolases"/>
    <property type="match status" value="1"/>
</dbReference>
<evidence type="ECO:0000259" key="2">
    <source>
        <dbReference type="PROSITE" id="PS51714"/>
    </source>
</evidence>
<dbReference type="InterPro" id="IPR012948">
    <property type="entry name" value="AARP2CN"/>
</dbReference>
<organism evidence="3 4">
    <name type="scientific">Prorocentrum cordatum</name>
    <dbReference type="NCBI Taxonomy" id="2364126"/>
    <lineage>
        <taxon>Eukaryota</taxon>
        <taxon>Sar</taxon>
        <taxon>Alveolata</taxon>
        <taxon>Dinophyceae</taxon>
        <taxon>Prorocentrales</taxon>
        <taxon>Prorocentraceae</taxon>
        <taxon>Prorocentrum</taxon>
    </lineage>
</organism>
<feature type="compositionally biased region" description="Basic and acidic residues" evidence="1">
    <location>
        <begin position="65"/>
        <end position="74"/>
    </location>
</feature>
<accession>A0ABN9VQE2</accession>
<comment type="caution">
    <text evidence="3">The sequence shown here is derived from an EMBL/GenBank/DDBJ whole genome shotgun (WGS) entry which is preliminary data.</text>
</comment>
<dbReference type="PANTHER" id="PTHR12858:SF2">
    <property type="entry name" value="RIBOSOME BIOGENESIS PROTEIN BMS1 HOMOLOG"/>
    <property type="match status" value="1"/>
</dbReference>
<dbReference type="InterPro" id="IPR027417">
    <property type="entry name" value="P-loop_NTPase"/>
</dbReference>
<feature type="compositionally biased region" description="Low complexity" evidence="1">
    <location>
        <begin position="448"/>
        <end position="457"/>
    </location>
</feature>
<dbReference type="InterPro" id="IPR039761">
    <property type="entry name" value="Bms1/Tsr1"/>
</dbReference>
<dbReference type="Pfam" id="PF22298">
    <property type="entry name" value="Tsr1_G-like"/>
    <property type="match status" value="1"/>
</dbReference>
<feature type="compositionally biased region" description="Low complexity" evidence="1">
    <location>
        <begin position="29"/>
        <end position="38"/>
    </location>
</feature>
<dbReference type="SMART" id="SM00785">
    <property type="entry name" value="AARP2CN"/>
    <property type="match status" value="1"/>
</dbReference>
<feature type="domain" description="Bms1-type G" evidence="2">
    <location>
        <begin position="114"/>
        <end position="279"/>
    </location>
</feature>
<feature type="compositionally biased region" description="Basic residues" evidence="1">
    <location>
        <begin position="47"/>
        <end position="64"/>
    </location>
</feature>
<evidence type="ECO:0000313" key="4">
    <source>
        <dbReference type="Proteomes" id="UP001189429"/>
    </source>
</evidence>
<evidence type="ECO:0000313" key="3">
    <source>
        <dbReference type="EMBL" id="CAK0874579.1"/>
    </source>
</evidence>
<dbReference type="CDD" id="cd01882">
    <property type="entry name" value="BMS1"/>
    <property type="match status" value="1"/>
</dbReference>
<dbReference type="Proteomes" id="UP001189429">
    <property type="component" value="Unassembled WGS sequence"/>
</dbReference>
<proteinExistence type="predicted"/>
<feature type="non-terminal residue" evidence="3">
    <location>
        <position position="1"/>
    </location>
</feature>
<feature type="non-terminal residue" evidence="3">
    <location>
        <position position="495"/>
    </location>
</feature>
<dbReference type="InterPro" id="IPR030387">
    <property type="entry name" value="G_Bms1/Tsr1_dom"/>
</dbReference>
<reference evidence="3" key="1">
    <citation type="submission" date="2023-10" db="EMBL/GenBank/DDBJ databases">
        <authorList>
            <person name="Chen Y."/>
            <person name="Shah S."/>
            <person name="Dougan E. K."/>
            <person name="Thang M."/>
            <person name="Chan C."/>
        </authorList>
    </citation>
    <scope>NUCLEOTIDE SEQUENCE [LARGE SCALE GENOMIC DNA]</scope>
</reference>
<protein>
    <recommendedName>
        <fullName evidence="2">Bms1-type G domain-containing protein</fullName>
    </recommendedName>
</protein>
<sequence>RRARAPVPPGSHVASCEWGARGGLQWWTADPSGASAGMDSGGGDKAKKGHKKATSGRKAKKKKEKQTGKVERHNPKAHTFSGGVKSVEKRVRRTLEQQSKKEHAPKVDKTPDIPPPFIVVVHGPPGVGKTTLIQSLVKHYARQQVVKLQGPVTLVSGRHRRLTIMECPQDMGAMLDLAKVADLVLLMIDASFGFELETFEFINVLQVHGFPKVIGVLTHLDRFNDNKQLRKVKKTMKHRFWSELFDGAKLFHLSGLQYGRYHRLEVQNLARFIAVTKGTVLSWRQSHPYMLALRWEDQTDPTEPPSAPRKLDLYGYVCGGRLREGTHAHLAGAGDFQIAAIKSLIDPCPPPTEVESQKERAKAAAIGDKPAKPKKKNALRTLAERHRIIYAPGSDVGSITVDSDAMYIQLPDHQAGFTRQEGEAEGRELPEAVRLVRELQAKDSALDARAPAPAAARRASRWTGGRRAAPRRAARGRRGRTVSRARPPRRRRRRR</sequence>
<feature type="region of interest" description="Disordered" evidence="1">
    <location>
        <begin position="24"/>
        <end position="88"/>
    </location>
</feature>
<dbReference type="Pfam" id="PF08142">
    <property type="entry name" value="AARP2CN"/>
    <property type="match status" value="1"/>
</dbReference>
<dbReference type="InterPro" id="IPR037875">
    <property type="entry name" value="Bms1_N"/>
</dbReference>
<evidence type="ECO:0000256" key="1">
    <source>
        <dbReference type="SAM" id="MobiDB-lite"/>
    </source>
</evidence>
<dbReference type="EMBL" id="CAUYUJ010017407">
    <property type="protein sequence ID" value="CAK0874579.1"/>
    <property type="molecule type" value="Genomic_DNA"/>
</dbReference>
<feature type="compositionally biased region" description="Basic residues" evidence="1">
    <location>
        <begin position="468"/>
        <end position="495"/>
    </location>
</feature>
<dbReference type="PANTHER" id="PTHR12858">
    <property type="entry name" value="RIBOSOME BIOGENESIS PROTEIN"/>
    <property type="match status" value="1"/>
</dbReference>
<dbReference type="Gene3D" id="3.40.50.300">
    <property type="entry name" value="P-loop containing nucleotide triphosphate hydrolases"/>
    <property type="match status" value="1"/>
</dbReference>
<gene>
    <name evidence="3" type="ORF">PCOR1329_LOCUS59423</name>
</gene>
<keyword evidence="4" id="KW-1185">Reference proteome</keyword>
<dbReference type="PROSITE" id="PS51714">
    <property type="entry name" value="G_BMS1"/>
    <property type="match status" value="1"/>
</dbReference>